<evidence type="ECO:0000259" key="8">
    <source>
        <dbReference type="PROSITE" id="PS51762"/>
    </source>
</evidence>
<keyword evidence="7" id="KW-0732">Signal</keyword>
<protein>
    <recommendedName>
        <fullName evidence="3">endo-1,3(4)-beta-glucanase</fullName>
        <ecNumber evidence="3">3.2.1.6</ecNumber>
    </recommendedName>
</protein>
<dbReference type="InterPro" id="IPR050546">
    <property type="entry name" value="Glycosyl_Hydrlase_16"/>
</dbReference>
<evidence type="ECO:0000256" key="7">
    <source>
        <dbReference type="SAM" id="SignalP"/>
    </source>
</evidence>
<accession>A0AAN7TFG2</accession>
<evidence type="ECO:0000313" key="10">
    <source>
        <dbReference type="Proteomes" id="UP001310890"/>
    </source>
</evidence>
<dbReference type="PANTHER" id="PTHR10963:SF24">
    <property type="entry name" value="GLYCOSIDASE C21B10.07-RELATED"/>
    <property type="match status" value="1"/>
</dbReference>
<comment type="caution">
    <text evidence="9">The sequence shown here is derived from an EMBL/GenBank/DDBJ whole genome shotgun (WGS) entry which is preliminary data.</text>
</comment>
<name>A0AAN7TFG2_9PEZI</name>
<dbReference type="EC" id="3.2.1.6" evidence="3"/>
<evidence type="ECO:0000256" key="5">
    <source>
        <dbReference type="ARBA" id="ARBA00023295"/>
    </source>
</evidence>
<dbReference type="Gene3D" id="2.60.120.200">
    <property type="match status" value="1"/>
</dbReference>
<dbReference type="GO" id="GO:0052861">
    <property type="term" value="F:endo-1,3(4)-beta-glucanase activity"/>
    <property type="evidence" value="ECO:0007669"/>
    <property type="project" value="UniProtKB-EC"/>
</dbReference>
<feature type="compositionally biased region" description="Low complexity" evidence="6">
    <location>
        <begin position="507"/>
        <end position="529"/>
    </location>
</feature>
<evidence type="ECO:0000256" key="4">
    <source>
        <dbReference type="ARBA" id="ARBA00022801"/>
    </source>
</evidence>
<dbReference type="Pfam" id="PF26113">
    <property type="entry name" value="GH16_XgeA"/>
    <property type="match status" value="1"/>
</dbReference>
<sequence length="582" mass="60388">MSFFTLATCILALGTTGWAQYVLTDDYLAEGSFFNKFAFWDTSDPTHGFVDYQTQGNASDQQLISSSSTNVRLGVDSTNIQTNGRPSVRLTSTKSYSSGLFILDADHMPFGCGTWPAFWLVGPDWPAGGEIDIIEGVNEQTSNDMTLHTSDGCSITNNEKFTGSITTPDCYVDAAGQPNNAGCQIGTTNTQTYGAGFNANKGGVYATEWTSSAISIYFFPRGSIPADITSGWPNPSGWGEPLAQFQGGCDIPSFFSDQQIVFDTTFCGDWAGNVWSSGSCAPKASTCDAFVANNPAAFTEAYWSINALKVYQKGGAAPSGYSSVAPSSAHSTPQSLASTSTSSTWASSWASSTQQTTFATSSWAAASTVSTASTSVGVASSSWGPPVGPPGRPPMHTKFVTGNDTLPLNATGSGAKTGPAIYPSATGLIRSAPAVSSSYTISIAAVSASTVSSASTAVSASAAISASTASSTTAPYAFTTAAPGETYYPIVSSDGTVMETTEPEDLSSPPSSVSVAAASSPTDTPETSAITIASPTTSETIGPDFYGWQSHSWSGHHHHATQAAAVKRHIQRHNRRHGAGVF</sequence>
<dbReference type="InterPro" id="IPR013320">
    <property type="entry name" value="ConA-like_dom_sf"/>
</dbReference>
<evidence type="ECO:0000256" key="2">
    <source>
        <dbReference type="ARBA" id="ARBA00006865"/>
    </source>
</evidence>
<feature type="domain" description="GH16" evidence="8">
    <location>
        <begin position="16"/>
        <end position="279"/>
    </location>
</feature>
<gene>
    <name evidence="9" type="ORF">LTR62_004202</name>
</gene>
<dbReference type="PROSITE" id="PS51762">
    <property type="entry name" value="GH16_2"/>
    <property type="match status" value="1"/>
</dbReference>
<feature type="region of interest" description="Disordered" evidence="6">
    <location>
        <begin position="498"/>
        <end position="529"/>
    </location>
</feature>
<comment type="catalytic activity">
    <reaction evidence="1">
        <text>Endohydrolysis of (1-&gt;3)- or (1-&gt;4)-linkages in beta-D-glucans when the glucose residue whose reducing group is involved in the linkage to be hydrolyzed is itself substituted at C-3.</text>
        <dbReference type="EC" id="3.2.1.6"/>
    </reaction>
</comment>
<keyword evidence="5" id="KW-0326">Glycosidase</keyword>
<evidence type="ECO:0000256" key="1">
    <source>
        <dbReference type="ARBA" id="ARBA00000124"/>
    </source>
</evidence>
<dbReference type="PANTHER" id="PTHR10963">
    <property type="entry name" value="GLYCOSYL HYDROLASE-RELATED"/>
    <property type="match status" value="1"/>
</dbReference>
<dbReference type="FunFam" id="2.60.120.200:FF:000114">
    <property type="entry name" value="Probable endo-1,3(4)-beta-glucanase NFIA_089530"/>
    <property type="match status" value="1"/>
</dbReference>
<proteinExistence type="inferred from homology"/>
<evidence type="ECO:0000256" key="6">
    <source>
        <dbReference type="SAM" id="MobiDB-lite"/>
    </source>
</evidence>
<evidence type="ECO:0000256" key="3">
    <source>
        <dbReference type="ARBA" id="ARBA00012599"/>
    </source>
</evidence>
<dbReference type="GO" id="GO:0009251">
    <property type="term" value="P:glucan catabolic process"/>
    <property type="evidence" value="ECO:0007669"/>
    <property type="project" value="TreeGrafter"/>
</dbReference>
<dbReference type="Proteomes" id="UP001310890">
    <property type="component" value="Unassembled WGS sequence"/>
</dbReference>
<dbReference type="EMBL" id="JAVRRL010000030">
    <property type="protein sequence ID" value="KAK5112446.1"/>
    <property type="molecule type" value="Genomic_DNA"/>
</dbReference>
<feature type="chain" id="PRO_5042895658" description="endo-1,3(4)-beta-glucanase" evidence="7">
    <location>
        <begin position="20"/>
        <end position="582"/>
    </location>
</feature>
<feature type="signal peptide" evidence="7">
    <location>
        <begin position="1"/>
        <end position="19"/>
    </location>
</feature>
<dbReference type="InterPro" id="IPR000757">
    <property type="entry name" value="Beta-glucanase-like"/>
</dbReference>
<dbReference type="SUPFAM" id="SSF49899">
    <property type="entry name" value="Concanavalin A-like lectins/glucanases"/>
    <property type="match status" value="1"/>
</dbReference>
<keyword evidence="4" id="KW-0378">Hydrolase</keyword>
<evidence type="ECO:0000313" key="9">
    <source>
        <dbReference type="EMBL" id="KAK5112446.1"/>
    </source>
</evidence>
<dbReference type="CDD" id="cd02181">
    <property type="entry name" value="GH16_fungal_Lam16A_glucanase"/>
    <property type="match status" value="1"/>
</dbReference>
<comment type="similarity">
    <text evidence="2">Belongs to the glycosyl hydrolase 16 family.</text>
</comment>
<organism evidence="9 10">
    <name type="scientific">Meristemomyces frigidus</name>
    <dbReference type="NCBI Taxonomy" id="1508187"/>
    <lineage>
        <taxon>Eukaryota</taxon>
        <taxon>Fungi</taxon>
        <taxon>Dikarya</taxon>
        <taxon>Ascomycota</taxon>
        <taxon>Pezizomycotina</taxon>
        <taxon>Dothideomycetes</taxon>
        <taxon>Dothideomycetidae</taxon>
        <taxon>Mycosphaerellales</taxon>
        <taxon>Teratosphaeriaceae</taxon>
        <taxon>Meristemomyces</taxon>
    </lineage>
</organism>
<reference evidence="9" key="1">
    <citation type="submission" date="2023-08" db="EMBL/GenBank/DDBJ databases">
        <title>Black Yeasts Isolated from many extreme environments.</title>
        <authorList>
            <person name="Coleine C."/>
            <person name="Stajich J.E."/>
            <person name="Selbmann L."/>
        </authorList>
    </citation>
    <scope>NUCLEOTIDE SEQUENCE</scope>
    <source>
        <strain evidence="9">CCFEE 5401</strain>
    </source>
</reference>
<dbReference type="AlphaFoldDB" id="A0AAN7TFG2"/>